<dbReference type="InterPro" id="IPR048650">
    <property type="entry name" value="ISOA1-3-like_C"/>
</dbReference>
<organism evidence="6 7">
    <name type="scientific">Chloroherpeton thalassium (strain ATCC 35110 / GB-78)</name>
    <dbReference type="NCBI Taxonomy" id="517418"/>
    <lineage>
        <taxon>Bacteria</taxon>
        <taxon>Pseudomonadati</taxon>
        <taxon>Chlorobiota</taxon>
        <taxon>Chlorobiia</taxon>
        <taxon>Chlorobiales</taxon>
        <taxon>Chloroherpetonaceae</taxon>
        <taxon>Chloroherpeton</taxon>
    </lineage>
</organism>
<dbReference type="RefSeq" id="WP_012501190.1">
    <property type="nucleotide sequence ID" value="NC_011026.1"/>
</dbReference>
<dbReference type="eggNOG" id="COG1523">
    <property type="taxonomic scope" value="Bacteria"/>
</dbReference>
<dbReference type="CAZy" id="CBM48">
    <property type="family name" value="Carbohydrate-Binding Module Family 48"/>
</dbReference>
<accession>B3QYN5</accession>
<dbReference type="InterPro" id="IPR014756">
    <property type="entry name" value="Ig_E-set"/>
</dbReference>
<dbReference type="Gene3D" id="2.60.40.10">
    <property type="entry name" value="Immunoglobulins"/>
    <property type="match status" value="1"/>
</dbReference>
<keyword evidence="4" id="KW-0326">Glycosidase</keyword>
<dbReference type="InterPro" id="IPR004193">
    <property type="entry name" value="Glyco_hydro_13_N"/>
</dbReference>
<dbReference type="KEGG" id="cts:Ctha_2659"/>
<dbReference type="InterPro" id="IPR006047">
    <property type="entry name" value="GH13_cat_dom"/>
</dbReference>
<dbReference type="SUPFAM" id="SSF81296">
    <property type="entry name" value="E set domains"/>
    <property type="match status" value="1"/>
</dbReference>
<reference evidence="6 7" key="1">
    <citation type="submission" date="2008-06" db="EMBL/GenBank/DDBJ databases">
        <title>Complete sequence of Chloroherpeton thalassium ATCC 35110.</title>
        <authorList>
            <consortium name="US DOE Joint Genome Institute"/>
            <person name="Lucas S."/>
            <person name="Copeland A."/>
            <person name="Lapidus A."/>
            <person name="Glavina del Rio T."/>
            <person name="Dalin E."/>
            <person name="Tice H."/>
            <person name="Bruce D."/>
            <person name="Goodwin L."/>
            <person name="Pitluck S."/>
            <person name="Schmutz J."/>
            <person name="Larimer F."/>
            <person name="Land M."/>
            <person name="Hauser L."/>
            <person name="Kyrpides N."/>
            <person name="Mikhailova N."/>
            <person name="Liu Z."/>
            <person name="Li T."/>
            <person name="Zhao F."/>
            <person name="Overmann J."/>
            <person name="Bryant D.A."/>
            <person name="Richardson P."/>
        </authorList>
    </citation>
    <scope>NUCLEOTIDE SEQUENCE [LARGE SCALE GENOMIC DNA]</scope>
    <source>
        <strain evidence="7">ATCC 35110 / GB-78</strain>
    </source>
</reference>
<dbReference type="NCBIfam" id="TIGR02100">
    <property type="entry name" value="glgX_debranch"/>
    <property type="match status" value="1"/>
</dbReference>
<keyword evidence="2" id="KW-0378">Hydrolase</keyword>
<dbReference type="CDD" id="cd11326">
    <property type="entry name" value="AmyAc_Glg_debranch"/>
    <property type="match status" value="1"/>
</dbReference>
<dbReference type="Pfam" id="PF21156">
    <property type="entry name" value="ISOA1-3_C"/>
    <property type="match status" value="1"/>
</dbReference>
<dbReference type="InterPro" id="IPR013780">
    <property type="entry name" value="Glyco_hydro_b"/>
</dbReference>
<keyword evidence="7" id="KW-1185">Reference proteome</keyword>
<dbReference type="SUPFAM" id="SSF51445">
    <property type="entry name" value="(Trans)glycosidases"/>
    <property type="match status" value="1"/>
</dbReference>
<dbReference type="InterPro" id="IPR011837">
    <property type="entry name" value="Glycogen_debranch_GlgX"/>
</dbReference>
<dbReference type="STRING" id="517418.Ctha_2659"/>
<dbReference type="CAZy" id="GH13">
    <property type="family name" value="Glycoside Hydrolase Family 13"/>
</dbReference>
<evidence type="ECO:0000313" key="6">
    <source>
        <dbReference type="EMBL" id="ACF15108.1"/>
    </source>
</evidence>
<dbReference type="GO" id="GO:0019156">
    <property type="term" value="F:isoamylase activity"/>
    <property type="evidence" value="ECO:0007669"/>
    <property type="project" value="UniProtKB-ARBA"/>
</dbReference>
<dbReference type="Gene3D" id="2.60.40.1180">
    <property type="entry name" value="Golgi alpha-mannosidase II"/>
    <property type="match status" value="1"/>
</dbReference>
<evidence type="ECO:0000259" key="5">
    <source>
        <dbReference type="SMART" id="SM00642"/>
    </source>
</evidence>
<dbReference type="OrthoDB" id="9806009at2"/>
<dbReference type="Pfam" id="PF02922">
    <property type="entry name" value="CBM_48"/>
    <property type="match status" value="1"/>
</dbReference>
<proteinExistence type="inferred from homology"/>
<name>B3QYN5_CHLT3</name>
<comment type="similarity">
    <text evidence="1">Belongs to the glycosyl hydrolase 13 family.</text>
</comment>
<evidence type="ECO:0000256" key="3">
    <source>
        <dbReference type="ARBA" id="ARBA00022946"/>
    </source>
</evidence>
<dbReference type="InterPro" id="IPR044505">
    <property type="entry name" value="GlgX_Isoamylase_N_E_set"/>
</dbReference>
<keyword evidence="3" id="KW-0809">Transit peptide</keyword>
<evidence type="ECO:0000256" key="4">
    <source>
        <dbReference type="ARBA" id="ARBA00023295"/>
    </source>
</evidence>
<feature type="domain" description="Glycosyl hydrolase family 13 catalytic" evidence="5">
    <location>
        <begin position="158"/>
        <end position="565"/>
    </location>
</feature>
<dbReference type="Proteomes" id="UP000001208">
    <property type="component" value="Chromosome"/>
</dbReference>
<evidence type="ECO:0000256" key="1">
    <source>
        <dbReference type="ARBA" id="ARBA00008061"/>
    </source>
</evidence>
<dbReference type="PANTHER" id="PTHR43002">
    <property type="entry name" value="GLYCOGEN DEBRANCHING ENZYME"/>
    <property type="match status" value="1"/>
</dbReference>
<dbReference type="Gene3D" id="3.20.20.80">
    <property type="entry name" value="Glycosidases"/>
    <property type="match status" value="1"/>
</dbReference>
<dbReference type="CDD" id="cd02856">
    <property type="entry name" value="E_set_GDE_Isoamylase_N"/>
    <property type="match status" value="1"/>
</dbReference>
<dbReference type="Pfam" id="PF00128">
    <property type="entry name" value="Alpha-amylase"/>
    <property type="match status" value="1"/>
</dbReference>
<dbReference type="InterPro" id="IPR017853">
    <property type="entry name" value="GH"/>
</dbReference>
<gene>
    <name evidence="6" type="ordered locus">Ctha_2659</name>
</gene>
<dbReference type="AlphaFoldDB" id="B3QYN5"/>
<evidence type="ECO:0000313" key="7">
    <source>
        <dbReference type="Proteomes" id="UP000001208"/>
    </source>
</evidence>
<dbReference type="HOGENOM" id="CLU_011725_1_1_10"/>
<dbReference type="SUPFAM" id="SSF51011">
    <property type="entry name" value="Glycosyl hydrolase domain"/>
    <property type="match status" value="1"/>
</dbReference>
<protein>
    <submittedName>
        <fullName evidence="6">Glycogen debranching enzyme GlgX</fullName>
    </submittedName>
</protein>
<dbReference type="GO" id="GO:0004135">
    <property type="term" value="F:amylo-alpha-1,6-glucosidase activity"/>
    <property type="evidence" value="ECO:0007669"/>
    <property type="project" value="InterPro"/>
</dbReference>
<dbReference type="GO" id="GO:0005980">
    <property type="term" value="P:glycogen catabolic process"/>
    <property type="evidence" value="ECO:0007669"/>
    <property type="project" value="InterPro"/>
</dbReference>
<sequence length="692" mass="79658">MEPDILPGLSYPLGATVFADGVNFSVFSKNGDYVELLFFNDVDDENPIRTIRLDPKSNRTFYYWHVFVKGIGHGQLYGYRVYGTFKPEQGFCFDGWKVLLDPYARAVCVGKNYEREAAIRSGNNCGQAMKSVVVDAKRYKWDGDKPLHYPYTRSIIYEMHVGGFTRNPNSGVAKEKRGTFAGLIEKIPYLKALGITAVELLPVQQFDEHDAPKEHTNYWGYSPIAFFAPHFEYSSRKDPLGPVDEFRDMVKALHKTGIEVILDVVFNHTAEGNRSGPIFSFKGFENKAYYILTAENNSYANYSGCGNTLKTHHSIVRRLIMDCLHYWVTYMHVDGFRFDLASVFSRDEDGVPMQNPPILWSIESDPWLAGTKIIAEAWDAAGLYQVGSFVGHRWAEWNGRFRDDIRMFMKGDARKLTDFVNRITASPDLYSEKSRDPNRSINFITCHDGFTLNDLVSYNVKHNENNSENNLDGQKENYSWNCGEEGQTQNEAINQLRLRQIKNFFTLLMISQGTAMMQMGDEIRRTQYGNNNAYCQDNDMNWFDWDAVKKNTELLAFVKNLIRMNLTHEIFQETTFWTDKENRKSPRITWHGVHLSQPDWSDDSHSIAFTLNHEESRSQFHVMINAYWEPLSFELPPLPGMRGRRWHRVLDTALSAPDDFPETPPAFDHDSYVVEDRSIVILGHTGRALTQS</sequence>
<dbReference type="InterPro" id="IPR013783">
    <property type="entry name" value="Ig-like_fold"/>
</dbReference>
<dbReference type="EMBL" id="CP001100">
    <property type="protein sequence ID" value="ACF15108.1"/>
    <property type="molecule type" value="Genomic_DNA"/>
</dbReference>
<evidence type="ECO:0000256" key="2">
    <source>
        <dbReference type="ARBA" id="ARBA00022801"/>
    </source>
</evidence>
<dbReference type="SMART" id="SM00642">
    <property type="entry name" value="Aamy"/>
    <property type="match status" value="1"/>
</dbReference>